<evidence type="ECO:0000256" key="1">
    <source>
        <dbReference type="ARBA" id="ARBA00007945"/>
    </source>
</evidence>
<feature type="domain" description="SS18 N-terminal" evidence="3">
    <location>
        <begin position="11"/>
        <end position="66"/>
    </location>
</feature>
<gene>
    <name evidence="4" type="ORF">VFH_II134360</name>
</gene>
<dbReference type="EMBL" id="OX451737">
    <property type="protein sequence ID" value="CAI8598583.1"/>
    <property type="molecule type" value="Genomic_DNA"/>
</dbReference>
<sequence>MMNGDPPHSMLSTEQIQKYLEENKELILAIMEGKSQGKYAEISQYQTKLQDNLTFLARLADFDSQSEPQAQMHSQGQGMQRQPQVAMSQQRLDFSTGNAPFDMNEQQQQQQHLAMSSQLPDLSTSKLAFQMNEQQQYKQPTFFQQRQLFPEGMNSFPGTNNSGMQTRICNQPDAPSFNQMGSDAGPGWS</sequence>
<evidence type="ECO:0000259" key="3">
    <source>
        <dbReference type="Pfam" id="PF05030"/>
    </source>
</evidence>
<comment type="similarity">
    <text evidence="1">Belongs to the SS18 family.</text>
</comment>
<dbReference type="Pfam" id="PF05030">
    <property type="entry name" value="SSXT"/>
    <property type="match status" value="1"/>
</dbReference>
<protein>
    <recommendedName>
        <fullName evidence="3">SS18 N-terminal domain-containing protein</fullName>
    </recommendedName>
</protein>
<dbReference type="Proteomes" id="UP001157006">
    <property type="component" value="Chromosome 2"/>
</dbReference>
<evidence type="ECO:0000256" key="2">
    <source>
        <dbReference type="SAM" id="MobiDB-lite"/>
    </source>
</evidence>
<dbReference type="InterPro" id="IPR007726">
    <property type="entry name" value="SS18_N"/>
</dbReference>
<organism evidence="4 5">
    <name type="scientific">Vicia faba</name>
    <name type="common">Broad bean</name>
    <name type="synonym">Faba vulgaris</name>
    <dbReference type="NCBI Taxonomy" id="3906"/>
    <lineage>
        <taxon>Eukaryota</taxon>
        <taxon>Viridiplantae</taxon>
        <taxon>Streptophyta</taxon>
        <taxon>Embryophyta</taxon>
        <taxon>Tracheophyta</taxon>
        <taxon>Spermatophyta</taxon>
        <taxon>Magnoliopsida</taxon>
        <taxon>eudicotyledons</taxon>
        <taxon>Gunneridae</taxon>
        <taxon>Pentapetalae</taxon>
        <taxon>rosids</taxon>
        <taxon>fabids</taxon>
        <taxon>Fabales</taxon>
        <taxon>Fabaceae</taxon>
        <taxon>Papilionoideae</taxon>
        <taxon>50 kb inversion clade</taxon>
        <taxon>NPAAA clade</taxon>
        <taxon>Hologalegina</taxon>
        <taxon>IRL clade</taxon>
        <taxon>Fabeae</taxon>
        <taxon>Vicia</taxon>
    </lineage>
</organism>
<feature type="region of interest" description="Disordered" evidence="2">
    <location>
        <begin position="168"/>
        <end position="189"/>
    </location>
</feature>
<dbReference type="AlphaFoldDB" id="A0AAV0ZM18"/>
<keyword evidence="5" id="KW-1185">Reference proteome</keyword>
<accession>A0AAV0ZM18</accession>
<evidence type="ECO:0000313" key="4">
    <source>
        <dbReference type="EMBL" id="CAI8598583.1"/>
    </source>
</evidence>
<evidence type="ECO:0000313" key="5">
    <source>
        <dbReference type="Proteomes" id="UP001157006"/>
    </source>
</evidence>
<proteinExistence type="inferred from homology"/>
<reference evidence="4 5" key="1">
    <citation type="submission" date="2023-01" db="EMBL/GenBank/DDBJ databases">
        <authorList>
            <person name="Kreplak J."/>
        </authorList>
    </citation>
    <scope>NUCLEOTIDE SEQUENCE [LARGE SCALE GENOMIC DNA]</scope>
</reference>
<name>A0AAV0ZM18_VICFA</name>